<proteinExistence type="predicted"/>
<dbReference type="EMBL" id="FNDN01000004">
    <property type="protein sequence ID" value="SDH97777.1"/>
    <property type="molecule type" value="Genomic_DNA"/>
</dbReference>
<reference evidence="1 2" key="1">
    <citation type="submission" date="2016-10" db="EMBL/GenBank/DDBJ databases">
        <authorList>
            <person name="de Groot N.N."/>
        </authorList>
    </citation>
    <scope>NUCLEOTIDE SEQUENCE [LARGE SCALE GENOMIC DNA]</scope>
    <source>
        <strain evidence="1 2">DSM 44892</strain>
    </source>
</reference>
<dbReference type="Proteomes" id="UP000183263">
    <property type="component" value="Unassembled WGS sequence"/>
</dbReference>
<accession>A0A1G8GTR6</accession>
<evidence type="ECO:0000313" key="2">
    <source>
        <dbReference type="Proteomes" id="UP000183263"/>
    </source>
</evidence>
<gene>
    <name evidence="1" type="ORF">SAMN05444695_104201</name>
</gene>
<dbReference type="RefSeq" id="WP_072737096.1">
    <property type="nucleotide sequence ID" value="NZ_CP048813.1"/>
</dbReference>
<keyword evidence="2" id="KW-1185">Reference proteome</keyword>
<organism evidence="1 2">
    <name type="scientific">Rhodococcus triatomae</name>
    <dbReference type="NCBI Taxonomy" id="300028"/>
    <lineage>
        <taxon>Bacteria</taxon>
        <taxon>Bacillati</taxon>
        <taxon>Actinomycetota</taxon>
        <taxon>Actinomycetes</taxon>
        <taxon>Mycobacteriales</taxon>
        <taxon>Nocardiaceae</taxon>
        <taxon>Rhodococcus</taxon>
    </lineage>
</organism>
<dbReference type="OrthoDB" id="3463898at2"/>
<evidence type="ECO:0000313" key="1">
    <source>
        <dbReference type="EMBL" id="SDH97777.1"/>
    </source>
</evidence>
<dbReference type="AlphaFoldDB" id="A0A1G8GTR6"/>
<name>A0A1G8GTR6_9NOCA</name>
<evidence type="ECO:0008006" key="3">
    <source>
        <dbReference type="Google" id="ProtNLM"/>
    </source>
</evidence>
<protein>
    <recommendedName>
        <fullName evidence="3">Transmembrane protein</fullName>
    </recommendedName>
</protein>
<sequence length="586" mass="59224">MTVRAHRAHTSAPWVRLVPWIHSLVLTVLVLGPLFGPGYLLLRDAVSTPRSYLTDTALGLTGAAARAVPQDVALAFASSVLDGGIVVKVLLLGALTAAGAGAAAMVRTLLPTARLGAQLLAATVTLWNPYVAERLLQGHWSLLVGYAALPWAVCAAVAVRRRRRGGWWALGATLAVAGLTPTGVVLVAVAVAVVLAAPGGGPVLRRLTGLLGLFLVASAPWLTATVVAGGEGTSDPGGVAAFAARAEPGLATIGSLAGLGGIWNSQAVPGTRTTLFAVVGTVALLAIVACGVPALWRRRRNPVTSALALLAVAAVALPALAATPWGLEAGGWIVETVPGAGLLRDAQKWVALAVPGYACAAAAAVLPRRRGPLSTPEGSITAAAGAILLVVVSLPDLAWGVGGALRPVPYSPEWREVTQAVSEDPGDVAVLPPGMFRIVGGAPALDPAPRLLPADVLQSGELVVGGEAVSGEGTRAAEAERTLLAGGAPEELAALGVRWVLVEHPAEADPGDFGAAADTLDRLAPVVTGEELSLYRVPGAVVDHAPGSGARAVSLAAHAAWAGLLVVGLAGALATRRRHQPRRTSP</sequence>